<proteinExistence type="inferred from homology"/>
<dbReference type="AlphaFoldDB" id="A0A3B0TQE4"/>
<evidence type="ECO:0000256" key="4">
    <source>
        <dbReference type="ARBA" id="ARBA00022723"/>
    </source>
</evidence>
<dbReference type="InterPro" id="IPR013650">
    <property type="entry name" value="ATP-grasp_succ-CoA_synth-type"/>
</dbReference>
<keyword evidence="5" id="KW-0547">Nucleotide-binding</keyword>
<dbReference type="InterPro" id="IPR005811">
    <property type="entry name" value="SUCC_ACL_C"/>
</dbReference>
<dbReference type="SUPFAM" id="SSF56059">
    <property type="entry name" value="Glutathione synthetase ATP-binding domain-like"/>
    <property type="match status" value="1"/>
</dbReference>
<evidence type="ECO:0000256" key="3">
    <source>
        <dbReference type="ARBA" id="ARBA00022598"/>
    </source>
</evidence>
<evidence type="ECO:0000256" key="5">
    <source>
        <dbReference type="ARBA" id="ARBA00022741"/>
    </source>
</evidence>
<dbReference type="Pfam" id="PF00549">
    <property type="entry name" value="Ligase_CoA"/>
    <property type="match status" value="1"/>
</dbReference>
<dbReference type="Gene3D" id="3.30.1490.20">
    <property type="entry name" value="ATP-grasp fold, A domain"/>
    <property type="match status" value="1"/>
</dbReference>
<dbReference type="SUPFAM" id="SSF52210">
    <property type="entry name" value="Succinyl-CoA synthetase domains"/>
    <property type="match status" value="1"/>
</dbReference>
<keyword evidence="4" id="KW-0479">Metal-binding</keyword>
<keyword evidence="6" id="KW-0460">Magnesium</keyword>
<evidence type="ECO:0000313" key="8">
    <source>
        <dbReference type="EMBL" id="VAW20851.1"/>
    </source>
</evidence>
<dbReference type="InterPro" id="IPR011761">
    <property type="entry name" value="ATP-grasp"/>
</dbReference>
<dbReference type="InterPro" id="IPR005809">
    <property type="entry name" value="Succ_CoA_ligase-like_bsu"/>
</dbReference>
<keyword evidence="3 8" id="KW-0436">Ligase</keyword>
<dbReference type="PANTHER" id="PTHR11815:SF10">
    <property type="entry name" value="SUCCINATE--COA LIGASE [GDP-FORMING] SUBUNIT BETA, MITOCHONDRIAL"/>
    <property type="match status" value="1"/>
</dbReference>
<evidence type="ECO:0000256" key="6">
    <source>
        <dbReference type="ARBA" id="ARBA00022842"/>
    </source>
</evidence>
<dbReference type="HAMAP" id="MF_00558">
    <property type="entry name" value="Succ_CoA_beta"/>
    <property type="match status" value="1"/>
</dbReference>
<gene>
    <name evidence="8" type="ORF">MNBD_BACTEROID01-1552</name>
</gene>
<dbReference type="PIRSF" id="PIRSF001554">
    <property type="entry name" value="SucCS_beta"/>
    <property type="match status" value="1"/>
</dbReference>
<dbReference type="EC" id="6.2.1.5" evidence="8"/>
<dbReference type="Pfam" id="PF08442">
    <property type="entry name" value="ATP-grasp_2"/>
    <property type="match status" value="1"/>
</dbReference>
<feature type="domain" description="ATP-grasp" evidence="7">
    <location>
        <begin position="9"/>
        <end position="219"/>
    </location>
</feature>
<dbReference type="FunFam" id="3.30.470.20:FF:000002">
    <property type="entry name" value="Succinate--CoA ligase [ADP-forming] subunit beta"/>
    <property type="match status" value="1"/>
</dbReference>
<dbReference type="PROSITE" id="PS50975">
    <property type="entry name" value="ATP_GRASP"/>
    <property type="match status" value="1"/>
</dbReference>
<sequence>MKIHEYQARNLFRKYGIPVPDAVVCHSVDEVEKNVPDDGKLKVVKAQVHAGGRGKAGGVKLARTKAEVVENARQILGMDIKGLTVEKVMVADAVNIEKEFYVGLVNDRNSKSVTLMASAEGGVEIEEVAKVSPEKIIKLSIDPLLGLMDFQARAVALQLFGEIMQALAAAAIIKKLYKLYIDTDASLAEINPLVLTPEKEVCAIDGKMNFDDNALFRQPEILKMRDVSANEQKEIDANEKGLSYIKLDGNIGCMVNGAGLAMTTMDMIKLYGGEPANFLDIGGSSNPKKVVEAMEILLSDKHVTAVMINIFGGITRCDDVARGLIAALGQIKTEVPIVVRLSGTNAKEGLELLKSTGLPTVNTMREAAQKAIELSKKSKA</sequence>
<evidence type="ECO:0000259" key="7">
    <source>
        <dbReference type="PROSITE" id="PS50975"/>
    </source>
</evidence>
<dbReference type="NCBIfam" id="NF001913">
    <property type="entry name" value="PRK00696.1"/>
    <property type="match status" value="1"/>
</dbReference>
<dbReference type="PROSITE" id="PS01217">
    <property type="entry name" value="SUCCINYL_COA_LIG_3"/>
    <property type="match status" value="1"/>
</dbReference>
<keyword evidence="2" id="KW-0816">Tricarboxylic acid cycle</keyword>
<dbReference type="FunFam" id="3.40.50.261:FF:000001">
    <property type="entry name" value="Succinate--CoA ligase [ADP-forming] subunit beta"/>
    <property type="match status" value="1"/>
</dbReference>
<dbReference type="GO" id="GO:0006104">
    <property type="term" value="P:succinyl-CoA metabolic process"/>
    <property type="evidence" value="ECO:0007669"/>
    <property type="project" value="TreeGrafter"/>
</dbReference>
<dbReference type="NCBIfam" id="TIGR01016">
    <property type="entry name" value="sucCoAbeta"/>
    <property type="match status" value="1"/>
</dbReference>
<reference evidence="8" key="1">
    <citation type="submission" date="2018-06" db="EMBL/GenBank/DDBJ databases">
        <authorList>
            <person name="Zhirakovskaya E."/>
        </authorList>
    </citation>
    <scope>NUCLEOTIDE SEQUENCE</scope>
</reference>
<dbReference type="PANTHER" id="PTHR11815">
    <property type="entry name" value="SUCCINYL-COA SYNTHETASE BETA CHAIN"/>
    <property type="match status" value="1"/>
</dbReference>
<dbReference type="GO" id="GO:0005524">
    <property type="term" value="F:ATP binding"/>
    <property type="evidence" value="ECO:0007669"/>
    <property type="project" value="InterPro"/>
</dbReference>
<dbReference type="GO" id="GO:0004775">
    <property type="term" value="F:succinate-CoA ligase (ADP-forming) activity"/>
    <property type="evidence" value="ECO:0007669"/>
    <property type="project" value="UniProtKB-EC"/>
</dbReference>
<name>A0A3B0TQE4_9ZZZZ</name>
<organism evidence="8">
    <name type="scientific">hydrothermal vent metagenome</name>
    <dbReference type="NCBI Taxonomy" id="652676"/>
    <lineage>
        <taxon>unclassified sequences</taxon>
        <taxon>metagenomes</taxon>
        <taxon>ecological metagenomes</taxon>
    </lineage>
</organism>
<accession>A0A3B0TQE4</accession>
<dbReference type="GO" id="GO:0042709">
    <property type="term" value="C:succinate-CoA ligase complex"/>
    <property type="evidence" value="ECO:0007669"/>
    <property type="project" value="TreeGrafter"/>
</dbReference>
<evidence type="ECO:0000256" key="1">
    <source>
        <dbReference type="ARBA" id="ARBA00001946"/>
    </source>
</evidence>
<dbReference type="Gene3D" id="3.30.470.20">
    <property type="entry name" value="ATP-grasp fold, B domain"/>
    <property type="match status" value="1"/>
</dbReference>
<dbReference type="InterPro" id="IPR016102">
    <property type="entry name" value="Succinyl-CoA_synth-like"/>
</dbReference>
<dbReference type="InterPro" id="IPR017866">
    <property type="entry name" value="Succ-CoA_synthase_bsu_CS"/>
</dbReference>
<dbReference type="EMBL" id="UOEP01000130">
    <property type="protein sequence ID" value="VAW20851.1"/>
    <property type="molecule type" value="Genomic_DNA"/>
</dbReference>
<dbReference type="GO" id="GO:0005829">
    <property type="term" value="C:cytosol"/>
    <property type="evidence" value="ECO:0007669"/>
    <property type="project" value="TreeGrafter"/>
</dbReference>
<protein>
    <submittedName>
        <fullName evidence="8">Succinyl-CoA ligase [ADP-forming] beta chain</fullName>
        <ecNumber evidence="8">6.2.1.5</ecNumber>
    </submittedName>
</protein>
<dbReference type="GO" id="GO:0006099">
    <property type="term" value="P:tricarboxylic acid cycle"/>
    <property type="evidence" value="ECO:0007669"/>
    <property type="project" value="UniProtKB-KW"/>
</dbReference>
<dbReference type="GO" id="GO:0046872">
    <property type="term" value="F:metal ion binding"/>
    <property type="evidence" value="ECO:0007669"/>
    <property type="project" value="UniProtKB-KW"/>
</dbReference>
<comment type="cofactor">
    <cofactor evidence="1">
        <name>Mg(2+)</name>
        <dbReference type="ChEBI" id="CHEBI:18420"/>
    </cofactor>
</comment>
<dbReference type="Gene3D" id="3.40.50.261">
    <property type="entry name" value="Succinyl-CoA synthetase domains"/>
    <property type="match status" value="1"/>
</dbReference>
<evidence type="ECO:0000256" key="2">
    <source>
        <dbReference type="ARBA" id="ARBA00022532"/>
    </source>
</evidence>
<dbReference type="InterPro" id="IPR013815">
    <property type="entry name" value="ATP_grasp_subdomain_1"/>
</dbReference>